<comment type="similarity">
    <text evidence="2">Belongs to the bacterial solute-binding protein 1 family.</text>
</comment>
<evidence type="ECO:0000256" key="1">
    <source>
        <dbReference type="ARBA" id="ARBA00004418"/>
    </source>
</evidence>
<dbReference type="eggNOG" id="COG1653">
    <property type="taxonomic scope" value="Bacteria"/>
</dbReference>
<dbReference type="KEGG" id="ngg:RG540_CH34050"/>
<dbReference type="PANTHER" id="PTHR43649">
    <property type="entry name" value="ARABINOSE-BINDING PROTEIN-RELATED"/>
    <property type="match status" value="1"/>
</dbReference>
<dbReference type="Gene3D" id="3.40.190.10">
    <property type="entry name" value="Periplasmic binding protein-like II"/>
    <property type="match status" value="2"/>
</dbReference>
<feature type="signal peptide" evidence="4">
    <location>
        <begin position="1"/>
        <end position="29"/>
    </location>
</feature>
<dbReference type="InterPro" id="IPR006059">
    <property type="entry name" value="SBP"/>
</dbReference>
<evidence type="ECO:0000256" key="3">
    <source>
        <dbReference type="ARBA" id="ARBA00022764"/>
    </source>
</evidence>
<keyword evidence="3" id="KW-0574">Periplasm</keyword>
<dbReference type="Proteomes" id="UP000028181">
    <property type="component" value="Chromosome I"/>
</dbReference>
<dbReference type="PATRIC" id="fig|1028800.3.peg.3460"/>
<dbReference type="HOGENOM" id="CLU_031285_12_0_5"/>
<dbReference type="OrthoDB" id="9798191at2"/>
<evidence type="ECO:0000313" key="5">
    <source>
        <dbReference type="EMBL" id="CDN49569.1"/>
    </source>
</evidence>
<dbReference type="InterPro" id="IPR050490">
    <property type="entry name" value="Bact_solute-bd_prot1"/>
</dbReference>
<dbReference type="SUPFAM" id="SSF53850">
    <property type="entry name" value="Periplasmic binding protein-like II"/>
    <property type="match status" value="1"/>
</dbReference>
<gene>
    <name evidence="5" type="ORF">RG540_CH34050</name>
</gene>
<organism evidence="5 6">
    <name type="scientific">Neorhizobium galegae bv. orientalis str. HAMBI 540</name>
    <dbReference type="NCBI Taxonomy" id="1028800"/>
    <lineage>
        <taxon>Bacteria</taxon>
        <taxon>Pseudomonadati</taxon>
        <taxon>Pseudomonadota</taxon>
        <taxon>Alphaproteobacteria</taxon>
        <taxon>Hyphomicrobiales</taxon>
        <taxon>Rhizobiaceae</taxon>
        <taxon>Rhizobium/Agrobacterium group</taxon>
        <taxon>Neorhizobium</taxon>
    </lineage>
</organism>
<comment type="subcellular location">
    <subcellularLocation>
        <location evidence="1">Periplasm</location>
    </subcellularLocation>
</comment>
<evidence type="ECO:0000256" key="4">
    <source>
        <dbReference type="SAM" id="SignalP"/>
    </source>
</evidence>
<proteinExistence type="inferred from homology"/>
<feature type="chain" id="PRO_5001653403" evidence="4">
    <location>
        <begin position="30"/>
        <end position="431"/>
    </location>
</feature>
<dbReference type="GO" id="GO:0042597">
    <property type="term" value="C:periplasmic space"/>
    <property type="evidence" value="ECO:0007669"/>
    <property type="project" value="UniProtKB-SubCell"/>
</dbReference>
<dbReference type="EMBL" id="HG938353">
    <property type="protein sequence ID" value="CDN49569.1"/>
    <property type="molecule type" value="Genomic_DNA"/>
</dbReference>
<dbReference type="PANTHER" id="PTHR43649:SF14">
    <property type="entry name" value="BLR3389 PROTEIN"/>
    <property type="match status" value="1"/>
</dbReference>
<accession>A0A068SUK5</accession>
<protein>
    <submittedName>
        <fullName evidence="5">Extracellular solute-binding protein family 1</fullName>
    </submittedName>
</protein>
<keyword evidence="4" id="KW-0732">Signal</keyword>
<dbReference type="GeneID" id="24259064"/>
<evidence type="ECO:0000313" key="6">
    <source>
        <dbReference type="Proteomes" id="UP000028181"/>
    </source>
</evidence>
<sequence>MSNRYYRMRLISATTVALAGGLFTASVAAADSVIRWMHVEQVPANITVWNQIARDFEAKHPGVKVEMQFLENQAFKAKLPTLLQSKDAPSIFYTWGGGVLKAQSETGTLRPINAAIDANGGEWRKSINPSAVDGLTFDGKVWASPVRTGLVSFYYNKELFKKAGVDASKIATWDDFLSAVKTLKQAGVTPIAGGGRDKWPLHFYWSYLAMREAGQKGFADAKAGKNDGFAGKPFVKAGERMAELGKLEPFQNGYLGATWNDALATFGDGRAALILSFENTPATQASNSTSRKGLADDNIGRFSFPVVSGGPGVTTDSFGGLNGWAVTKNAPPETEEFLRYMASADVQKLLARDTQIMPVAKGASEAISKPLLKEVAEALGKETWHQNFLDQDLGPNVGAIVNDISVEVVSGSMKPAAAAQQIEDAYSLERK</sequence>
<keyword evidence="6" id="KW-1185">Reference proteome</keyword>
<dbReference type="RefSeq" id="WP_038590253.1">
    <property type="nucleotide sequence ID" value="NZ_HG938353.1"/>
</dbReference>
<name>A0A068SUK5_NEOGA</name>
<dbReference type="Pfam" id="PF01547">
    <property type="entry name" value="SBP_bac_1"/>
    <property type="match status" value="1"/>
</dbReference>
<evidence type="ECO:0000256" key="2">
    <source>
        <dbReference type="ARBA" id="ARBA00008520"/>
    </source>
</evidence>
<dbReference type="AlphaFoldDB" id="A0A068SUK5"/>
<reference evidence="6" key="1">
    <citation type="journal article" date="2014" name="BMC Genomics">
        <title>Genome sequencing of two Neorhizobium galegae strains reveals a noeT gene responsible for the unusual acetylation of the nodulation factors.</title>
        <authorList>
            <person name="Osterman J."/>
            <person name="Marsh J."/>
            <person name="Laine P.K."/>
            <person name="Zeng Z."/>
            <person name="Alatalo E."/>
            <person name="Sullivan J.T."/>
            <person name="Young J.P."/>
            <person name="Thomas-Oates J."/>
            <person name="Paulin L."/>
            <person name="Lindstrom K."/>
        </authorList>
    </citation>
    <scope>NUCLEOTIDE SEQUENCE [LARGE SCALE GENOMIC DNA]</scope>
    <source>
        <strain evidence="6">HAMBI 540</strain>
    </source>
</reference>